<evidence type="ECO:0000256" key="3">
    <source>
        <dbReference type="PROSITE-ProRule" id="PRU00221"/>
    </source>
</evidence>
<comment type="caution">
    <text evidence="5">The sequence shown here is derived from an EMBL/GenBank/DDBJ whole genome shotgun (WGS) entry which is preliminary data.</text>
</comment>
<dbReference type="InterPro" id="IPR015943">
    <property type="entry name" value="WD40/YVTN_repeat-like_dom_sf"/>
</dbReference>
<dbReference type="PROSITE" id="PS50294">
    <property type="entry name" value="WD_REPEATS_REGION"/>
    <property type="match status" value="2"/>
</dbReference>
<accession>A0A835YSR1</accession>
<keyword evidence="6" id="KW-1185">Reference proteome</keyword>
<dbReference type="Gene3D" id="2.130.10.10">
    <property type="entry name" value="YVTN repeat-like/Quinoprotein amine dehydrogenase"/>
    <property type="match status" value="1"/>
</dbReference>
<dbReference type="SMART" id="SM00320">
    <property type="entry name" value="WD40"/>
    <property type="match status" value="2"/>
</dbReference>
<dbReference type="Pfam" id="PF00400">
    <property type="entry name" value="WD40"/>
    <property type="match status" value="2"/>
</dbReference>
<proteinExistence type="predicted"/>
<dbReference type="SUPFAM" id="SSF50978">
    <property type="entry name" value="WD40 repeat-like"/>
    <property type="match status" value="1"/>
</dbReference>
<dbReference type="OrthoDB" id="6262491at2759"/>
<dbReference type="PANTHER" id="PTHR19848">
    <property type="entry name" value="WD40 REPEAT PROTEIN"/>
    <property type="match status" value="1"/>
</dbReference>
<feature type="repeat" description="WD" evidence="3">
    <location>
        <begin position="77"/>
        <end position="109"/>
    </location>
</feature>
<dbReference type="PROSITE" id="PS00678">
    <property type="entry name" value="WD_REPEATS_1"/>
    <property type="match status" value="1"/>
</dbReference>
<reference evidence="5" key="1">
    <citation type="submission" date="2021-02" db="EMBL/GenBank/DDBJ databases">
        <title>First Annotated Genome of the Yellow-green Alga Tribonema minus.</title>
        <authorList>
            <person name="Mahan K.M."/>
        </authorList>
    </citation>
    <scope>NUCLEOTIDE SEQUENCE</scope>
    <source>
        <strain evidence="5">UTEX B ZZ1240</strain>
    </source>
</reference>
<dbReference type="InterPro" id="IPR036322">
    <property type="entry name" value="WD40_repeat_dom_sf"/>
</dbReference>
<sequence length="194" mass="20059">LERENEELKKSVYELSYVLSTQTSTGAAAKVFSLDGADRAPPPPSRPGHPPSPFKVSAHAHGASAAPDRRLNPAGKLVGHTAAVYAVAFSPCGNLVASGGFDRTVRLWEGGYPHSQVACLAEHRQLVSDLAWAPDARSLVSCSFDATVALWDTETGQRVNNVLRLEGMLQCVSYADGGDGDGGGGGGSGSGALA</sequence>
<keyword evidence="1 3" id="KW-0853">WD repeat</keyword>
<feature type="repeat" description="WD" evidence="3">
    <location>
        <begin position="120"/>
        <end position="161"/>
    </location>
</feature>
<dbReference type="InterPro" id="IPR019775">
    <property type="entry name" value="WD40_repeat_CS"/>
</dbReference>
<dbReference type="EMBL" id="JAFCMP010000346">
    <property type="protein sequence ID" value="KAG5180917.1"/>
    <property type="molecule type" value="Genomic_DNA"/>
</dbReference>
<keyword evidence="2" id="KW-0677">Repeat</keyword>
<evidence type="ECO:0000313" key="6">
    <source>
        <dbReference type="Proteomes" id="UP000664859"/>
    </source>
</evidence>
<evidence type="ECO:0000313" key="5">
    <source>
        <dbReference type="EMBL" id="KAG5180917.1"/>
    </source>
</evidence>
<feature type="non-terminal residue" evidence="5">
    <location>
        <position position="194"/>
    </location>
</feature>
<gene>
    <name evidence="5" type="ORF">JKP88DRAFT_322461</name>
</gene>
<evidence type="ECO:0000256" key="1">
    <source>
        <dbReference type="ARBA" id="ARBA00022574"/>
    </source>
</evidence>
<dbReference type="InterPro" id="IPR001680">
    <property type="entry name" value="WD40_rpt"/>
</dbReference>
<dbReference type="Proteomes" id="UP000664859">
    <property type="component" value="Unassembled WGS sequence"/>
</dbReference>
<dbReference type="PANTHER" id="PTHR19848:SF8">
    <property type="entry name" value="F-BOX AND WD REPEAT DOMAIN CONTAINING 7"/>
    <property type="match status" value="1"/>
</dbReference>
<dbReference type="PROSITE" id="PS50082">
    <property type="entry name" value="WD_REPEATS_2"/>
    <property type="match status" value="2"/>
</dbReference>
<feature type="compositionally biased region" description="Pro residues" evidence="4">
    <location>
        <begin position="40"/>
        <end position="53"/>
    </location>
</feature>
<name>A0A835YSR1_9STRA</name>
<dbReference type="AlphaFoldDB" id="A0A835YSR1"/>
<evidence type="ECO:0000256" key="4">
    <source>
        <dbReference type="SAM" id="MobiDB-lite"/>
    </source>
</evidence>
<protein>
    <submittedName>
        <fullName evidence="5">WD40-repeat-containing domain protein</fullName>
    </submittedName>
</protein>
<evidence type="ECO:0000256" key="2">
    <source>
        <dbReference type="ARBA" id="ARBA00022737"/>
    </source>
</evidence>
<feature type="non-terminal residue" evidence="5">
    <location>
        <position position="1"/>
    </location>
</feature>
<organism evidence="5 6">
    <name type="scientific">Tribonema minus</name>
    <dbReference type="NCBI Taxonomy" id="303371"/>
    <lineage>
        <taxon>Eukaryota</taxon>
        <taxon>Sar</taxon>
        <taxon>Stramenopiles</taxon>
        <taxon>Ochrophyta</taxon>
        <taxon>PX clade</taxon>
        <taxon>Xanthophyceae</taxon>
        <taxon>Tribonematales</taxon>
        <taxon>Tribonemataceae</taxon>
        <taxon>Tribonema</taxon>
    </lineage>
</organism>
<feature type="region of interest" description="Disordered" evidence="4">
    <location>
        <begin position="30"/>
        <end position="72"/>
    </location>
</feature>